<evidence type="ECO:0000256" key="11">
    <source>
        <dbReference type="SAM" id="MobiDB-lite"/>
    </source>
</evidence>
<dbReference type="Pfam" id="PF06021">
    <property type="entry name" value="Gly_acyl_tr_N"/>
    <property type="match status" value="1"/>
</dbReference>
<dbReference type="AlphaFoldDB" id="A0AA40LKQ3"/>
<dbReference type="SUPFAM" id="SSF55729">
    <property type="entry name" value="Acyl-CoA N-acyltransferases (Nat)"/>
    <property type="match status" value="1"/>
</dbReference>
<dbReference type="PANTHER" id="PTHR15298:SF9">
    <property type="entry name" value="GLYCINE N-ACYLTRANSFERASE"/>
    <property type="match status" value="1"/>
</dbReference>
<evidence type="ECO:0000256" key="7">
    <source>
        <dbReference type="ARBA" id="ARBA00023128"/>
    </source>
</evidence>
<evidence type="ECO:0000256" key="8">
    <source>
        <dbReference type="ARBA" id="ARBA00023315"/>
    </source>
</evidence>
<dbReference type="GO" id="GO:0047961">
    <property type="term" value="F:glycine N-acyltransferase activity"/>
    <property type="evidence" value="ECO:0007669"/>
    <property type="project" value="UniProtKB-EC"/>
</dbReference>
<keyword evidence="15" id="KW-1185">Reference proteome</keyword>
<evidence type="ECO:0000256" key="6">
    <source>
        <dbReference type="ARBA" id="ARBA00022990"/>
    </source>
</evidence>
<dbReference type="InterPro" id="IPR016181">
    <property type="entry name" value="Acyl_CoA_acyltransferase"/>
</dbReference>
<evidence type="ECO:0000256" key="9">
    <source>
        <dbReference type="ARBA" id="ARBA00047955"/>
    </source>
</evidence>
<dbReference type="FunFam" id="3.40.630.30:FF:000075">
    <property type="entry name" value="Glycine N-acyltransferase"/>
    <property type="match status" value="1"/>
</dbReference>
<dbReference type="GO" id="GO:0006544">
    <property type="term" value="P:glycine metabolic process"/>
    <property type="evidence" value="ECO:0007669"/>
    <property type="project" value="TreeGrafter"/>
</dbReference>
<sequence length="264" mass="29794">MEDKFDNMSKNQEEMKKNQEEMKNDIADVKNSIESTKSRLEEAEDCISSQSNLNEVIQNLAARKSFKVQHTQCFIFVMLDTVKKLIPSLFDVKNLPPGGGKPKAINQEILKPSSLDVTHAALVNKFWHFGGNERSQRFIERCIQTFPTFCLLGPEGNPVCWNLMDQTGEIRMAGTLPEFQKQGLITYVIYIQSQALNNLGFPVYYHTDKNNKIMQKVSYNLHISAYPVLGTSGTVCLCDSVLQTSIRWAPTCGSSNGSVDREKE</sequence>
<evidence type="ECO:0000256" key="3">
    <source>
        <dbReference type="ARBA" id="ARBA00009110"/>
    </source>
</evidence>
<dbReference type="Pfam" id="PF08444">
    <property type="entry name" value="Gly_acyl_tr_C"/>
    <property type="match status" value="1"/>
</dbReference>
<evidence type="ECO:0000256" key="4">
    <source>
        <dbReference type="ARBA" id="ARBA00022575"/>
    </source>
</evidence>
<reference evidence="14" key="1">
    <citation type="submission" date="2023-06" db="EMBL/GenBank/DDBJ databases">
        <title>Reference genome for the Northern bat (Eptesicus nilssonii), a most northern bat species.</title>
        <authorList>
            <person name="Laine V.N."/>
            <person name="Pulliainen A.T."/>
            <person name="Lilley T.M."/>
        </authorList>
    </citation>
    <scope>NUCLEOTIDE SEQUENCE</scope>
    <source>
        <strain evidence="14">BLF_Eptnil</strain>
        <tissue evidence="14">Kidney</tissue>
    </source>
</reference>
<keyword evidence="6" id="KW-0007">Acetylation</keyword>
<proteinExistence type="inferred from homology"/>
<organism evidence="14 15">
    <name type="scientific">Cnephaeus nilssonii</name>
    <name type="common">Northern bat</name>
    <name type="synonym">Eptesicus nilssonii</name>
    <dbReference type="NCBI Taxonomy" id="3371016"/>
    <lineage>
        <taxon>Eukaryota</taxon>
        <taxon>Metazoa</taxon>
        <taxon>Chordata</taxon>
        <taxon>Craniata</taxon>
        <taxon>Vertebrata</taxon>
        <taxon>Euteleostomi</taxon>
        <taxon>Mammalia</taxon>
        <taxon>Eutheria</taxon>
        <taxon>Laurasiatheria</taxon>
        <taxon>Chiroptera</taxon>
        <taxon>Yangochiroptera</taxon>
        <taxon>Vespertilionidae</taxon>
        <taxon>Cnephaeus</taxon>
    </lineage>
</organism>
<evidence type="ECO:0000259" key="13">
    <source>
        <dbReference type="Pfam" id="PF08444"/>
    </source>
</evidence>
<accession>A0AA40LKQ3</accession>
<gene>
    <name evidence="14" type="ORF">QTO34_003617</name>
</gene>
<evidence type="ECO:0000259" key="12">
    <source>
        <dbReference type="Pfam" id="PF06021"/>
    </source>
</evidence>
<comment type="catalytic activity">
    <reaction evidence="9">
        <text>benzoyl-CoA + glycine = N-benzoylglycine + CoA + H(+)</text>
        <dbReference type="Rhea" id="RHEA:18493"/>
        <dbReference type="ChEBI" id="CHEBI:15378"/>
        <dbReference type="ChEBI" id="CHEBI:57287"/>
        <dbReference type="ChEBI" id="CHEBI:57305"/>
        <dbReference type="ChEBI" id="CHEBI:57369"/>
        <dbReference type="ChEBI" id="CHEBI:606565"/>
        <dbReference type="EC" id="2.3.1.71"/>
    </reaction>
</comment>
<evidence type="ECO:0000256" key="1">
    <source>
        <dbReference type="ARBA" id="ARBA00000378"/>
    </source>
</evidence>
<dbReference type="InterPro" id="IPR013652">
    <property type="entry name" value="Glycine_N-acyltransferase_C"/>
</dbReference>
<evidence type="ECO:0000256" key="10">
    <source>
        <dbReference type="RuleBase" id="RU368002"/>
    </source>
</evidence>
<dbReference type="InterPro" id="IPR010313">
    <property type="entry name" value="Glycine_N-acyltransferase"/>
</dbReference>
<dbReference type="EC" id="2.3.1.-" evidence="10"/>
<evidence type="ECO:0000313" key="14">
    <source>
        <dbReference type="EMBL" id="KAK1335822.1"/>
    </source>
</evidence>
<comment type="subcellular location">
    <subcellularLocation>
        <location evidence="2">Mitochondrion</location>
    </subcellularLocation>
</comment>
<feature type="domain" description="Glycine N-acyltransferase C-terminal" evidence="13">
    <location>
        <begin position="149"/>
        <end position="227"/>
    </location>
</feature>
<evidence type="ECO:0000256" key="2">
    <source>
        <dbReference type="ARBA" id="ARBA00004173"/>
    </source>
</evidence>
<dbReference type="PANTHER" id="PTHR15298">
    <property type="entry name" value="L-COA N-ACYLTRANSFERASE-RELATED"/>
    <property type="match status" value="1"/>
</dbReference>
<evidence type="ECO:0000313" key="15">
    <source>
        <dbReference type="Proteomes" id="UP001177744"/>
    </source>
</evidence>
<evidence type="ECO:0000256" key="5">
    <source>
        <dbReference type="ARBA" id="ARBA00022679"/>
    </source>
</evidence>
<dbReference type="InterPro" id="IPR015938">
    <property type="entry name" value="Glycine_N-acyltransferase_N"/>
</dbReference>
<keyword evidence="8 10" id="KW-0012">Acyltransferase</keyword>
<keyword evidence="4" id="KW-0216">Detoxification</keyword>
<comment type="catalytic activity">
    <reaction evidence="1">
        <text>an acyl-CoA + glycine = an N-acylglycine + CoA + H(+)</text>
        <dbReference type="Rhea" id="RHEA:19869"/>
        <dbReference type="ChEBI" id="CHEBI:15378"/>
        <dbReference type="ChEBI" id="CHEBI:57287"/>
        <dbReference type="ChEBI" id="CHEBI:57305"/>
        <dbReference type="ChEBI" id="CHEBI:57670"/>
        <dbReference type="ChEBI" id="CHEBI:58342"/>
        <dbReference type="EC" id="2.3.1.13"/>
    </reaction>
</comment>
<dbReference type="Proteomes" id="UP001177744">
    <property type="component" value="Unassembled WGS sequence"/>
</dbReference>
<keyword evidence="5 10" id="KW-0808">Transferase</keyword>
<dbReference type="GO" id="GO:0009636">
    <property type="term" value="P:response to toxic substance"/>
    <property type="evidence" value="ECO:0007669"/>
    <property type="project" value="UniProtKB-KW"/>
</dbReference>
<feature type="domain" description="Glycine N-acyltransferase N-terminal" evidence="12">
    <location>
        <begin position="47"/>
        <end position="147"/>
    </location>
</feature>
<comment type="caution">
    <text evidence="14">The sequence shown here is derived from an EMBL/GenBank/DDBJ whole genome shotgun (WGS) entry which is preliminary data.</text>
</comment>
<protein>
    <recommendedName>
        <fullName evidence="10">Glycine N-acyltransferase-like protein</fullName>
        <ecNumber evidence="10">2.3.1.-</ecNumber>
    </recommendedName>
</protein>
<dbReference type="EMBL" id="JAULJE010000013">
    <property type="protein sequence ID" value="KAK1335822.1"/>
    <property type="molecule type" value="Genomic_DNA"/>
</dbReference>
<name>A0AA40LKQ3_CNENI</name>
<keyword evidence="7" id="KW-0496">Mitochondrion</keyword>
<feature type="region of interest" description="Disordered" evidence="11">
    <location>
        <begin position="1"/>
        <end position="28"/>
    </location>
</feature>
<dbReference type="GO" id="GO:0005739">
    <property type="term" value="C:mitochondrion"/>
    <property type="evidence" value="ECO:0007669"/>
    <property type="project" value="UniProtKB-SubCell"/>
</dbReference>
<comment type="similarity">
    <text evidence="3 10">Belongs to the glycine N-acyltransferase family.</text>
</comment>
<dbReference type="Gene3D" id="3.40.630.30">
    <property type="match status" value="1"/>
</dbReference>
<dbReference type="GO" id="GO:0047962">
    <property type="term" value="F:glycine N-benzoyltransferase activity"/>
    <property type="evidence" value="ECO:0007669"/>
    <property type="project" value="UniProtKB-EC"/>
</dbReference>